<dbReference type="PANTHER" id="PTHR11469">
    <property type="entry name" value="GLUCOSE-6-PHOSPHATE ISOMERASE"/>
    <property type="match status" value="1"/>
</dbReference>
<evidence type="ECO:0000256" key="2">
    <source>
        <dbReference type="ARBA" id="ARBA00023152"/>
    </source>
</evidence>
<evidence type="ECO:0000256" key="3">
    <source>
        <dbReference type="ARBA" id="ARBA00023235"/>
    </source>
</evidence>
<dbReference type="Pfam" id="PF00342">
    <property type="entry name" value="PGI"/>
    <property type="match status" value="1"/>
</dbReference>
<organism evidence="5 6">
    <name type="scientific">Bordetella genomosp. 5</name>
    <dbReference type="NCBI Taxonomy" id="1395608"/>
    <lineage>
        <taxon>Bacteria</taxon>
        <taxon>Pseudomonadati</taxon>
        <taxon>Pseudomonadota</taxon>
        <taxon>Betaproteobacteria</taxon>
        <taxon>Burkholderiales</taxon>
        <taxon>Alcaligenaceae</taxon>
        <taxon>Bordetella</taxon>
    </lineage>
</organism>
<dbReference type="RefSeq" id="WP_094799742.1">
    <property type="nucleotide sequence ID" value="NZ_NEVP01000006.1"/>
</dbReference>
<dbReference type="GO" id="GO:0005829">
    <property type="term" value="C:cytosol"/>
    <property type="evidence" value="ECO:0007669"/>
    <property type="project" value="TreeGrafter"/>
</dbReference>
<dbReference type="SUPFAM" id="SSF53697">
    <property type="entry name" value="SIS domain"/>
    <property type="match status" value="1"/>
</dbReference>
<comment type="caution">
    <text evidence="5">The sequence shown here is derived from an EMBL/GenBank/DDBJ whole genome shotgun (WGS) entry which is preliminary data.</text>
</comment>
<protein>
    <recommendedName>
        <fullName evidence="4">Glucose-6-phosphate isomerase</fullName>
        <ecNumber evidence="4">5.3.1.9</ecNumber>
    </recommendedName>
</protein>
<dbReference type="GO" id="GO:0006094">
    <property type="term" value="P:gluconeogenesis"/>
    <property type="evidence" value="ECO:0007669"/>
    <property type="project" value="UniProtKB-KW"/>
</dbReference>
<keyword evidence="2 4" id="KW-0324">Glycolysis</keyword>
<dbReference type="AlphaFoldDB" id="A0A261TQ54"/>
<evidence type="ECO:0000256" key="4">
    <source>
        <dbReference type="RuleBase" id="RU000612"/>
    </source>
</evidence>
<dbReference type="Proteomes" id="UP000216913">
    <property type="component" value="Unassembled WGS sequence"/>
</dbReference>
<dbReference type="EMBL" id="NEVP01000006">
    <property type="protein sequence ID" value="OZI51788.1"/>
    <property type="molecule type" value="Genomic_DNA"/>
</dbReference>
<comment type="pathway">
    <text evidence="4">Carbohydrate degradation; glycolysis; D-glyceraldehyde 3-phosphate and glycerone phosphate from D-glucose: step 2/4.</text>
</comment>
<comment type="catalytic activity">
    <reaction evidence="4">
        <text>alpha-D-glucose 6-phosphate = beta-D-fructose 6-phosphate</text>
        <dbReference type="Rhea" id="RHEA:11816"/>
        <dbReference type="ChEBI" id="CHEBI:57634"/>
        <dbReference type="ChEBI" id="CHEBI:58225"/>
        <dbReference type="EC" id="5.3.1.9"/>
    </reaction>
</comment>
<dbReference type="InterPro" id="IPR046348">
    <property type="entry name" value="SIS_dom_sf"/>
</dbReference>
<keyword evidence="6" id="KW-1185">Reference proteome</keyword>
<dbReference type="Gene3D" id="3.40.50.10490">
    <property type="entry name" value="Glucose-6-phosphate isomerase like protein, domain 1"/>
    <property type="match status" value="3"/>
</dbReference>
<keyword evidence="3 4" id="KW-0413">Isomerase</keyword>
<dbReference type="GO" id="GO:0051156">
    <property type="term" value="P:glucose 6-phosphate metabolic process"/>
    <property type="evidence" value="ECO:0007669"/>
    <property type="project" value="TreeGrafter"/>
</dbReference>
<dbReference type="OrthoDB" id="9809101at2"/>
<accession>A0A261TQ54</accession>
<dbReference type="GO" id="GO:0048029">
    <property type="term" value="F:monosaccharide binding"/>
    <property type="evidence" value="ECO:0007669"/>
    <property type="project" value="TreeGrafter"/>
</dbReference>
<proteinExistence type="inferred from homology"/>
<dbReference type="PROSITE" id="PS51463">
    <property type="entry name" value="P_GLUCOSE_ISOMERASE_3"/>
    <property type="match status" value="1"/>
</dbReference>
<evidence type="ECO:0000313" key="5">
    <source>
        <dbReference type="EMBL" id="OZI51788.1"/>
    </source>
</evidence>
<dbReference type="InterPro" id="IPR001672">
    <property type="entry name" value="G6P_Isomerase"/>
</dbReference>
<evidence type="ECO:0000313" key="6">
    <source>
        <dbReference type="Proteomes" id="UP000216913"/>
    </source>
</evidence>
<reference evidence="5 6" key="1">
    <citation type="submission" date="2017-05" db="EMBL/GenBank/DDBJ databases">
        <title>Complete and WGS of Bordetella genogroups.</title>
        <authorList>
            <person name="Spilker T."/>
            <person name="LiPuma J."/>
        </authorList>
    </citation>
    <scope>NUCLEOTIDE SEQUENCE [LARGE SCALE GENOMIC DNA]</scope>
    <source>
        <strain evidence="5 6">AU10456</strain>
    </source>
</reference>
<dbReference type="UniPathway" id="UPA00109">
    <property type="reaction ID" value="UER00181"/>
</dbReference>
<gene>
    <name evidence="5" type="ORF">CAL25_09670</name>
</gene>
<dbReference type="PRINTS" id="PR00662">
    <property type="entry name" value="G6PISOMERASE"/>
</dbReference>
<keyword evidence="1 4" id="KW-0312">Gluconeogenesis</keyword>
<sequence length="606" mass="64930">MTLTLISSIDSRGPARVAGAPVLRVHEPARGAETLNRFAYSLPTPLRMALTQRLAMARRAHWTERLWRADATLWTGADEGNWLGWLTSLRRPQRLTRELAARCAALCGQGATDAVLLGMGGASLGAEVLVDIVGKAAKGMRVHVLDTTDSAQIRAVAQRIDLRCTLFIVASKSGTTIESRMLADYFHERLCAELGEAEAGKRFIAITDPGTPLETHARERGYAAVFQGEPTVGGRNSVLTPFGLVTLGLLGHDPAEFLKAARPMLRACALRDPESNPGLFLGALVGEAALCGRDKATILATPGLAPFGAWLEQLLAESTGKYGRGVIPVDREPAGEREDYGEDRLFIALIEPGEAGLAVRSRAIRLAEAGHPVVLFELADPARLGQEFLRWEVATAIAGAILGVNPFDQPDVEAAKQRARALTEAWRTDGALPVAEPMLREGQLRFYGMPTGAGSAAELLAHHFVALRGRGYGAVLAYIARSRANEARLEQLRRLLRDASGCATVGGFGPRYLHSSGQLHKGGPAGGVFLLITADTKPEVIEGQGLDFGVIQAAQAQGDFEELRARGRPCVRVHIEGDLHSGLAQLAHALHEGLSQSWHRAAEAHA</sequence>
<dbReference type="PANTHER" id="PTHR11469:SF1">
    <property type="entry name" value="GLUCOSE-6-PHOSPHATE ISOMERASE"/>
    <property type="match status" value="1"/>
</dbReference>
<evidence type="ECO:0000256" key="1">
    <source>
        <dbReference type="ARBA" id="ARBA00022432"/>
    </source>
</evidence>
<dbReference type="GO" id="GO:0006096">
    <property type="term" value="P:glycolytic process"/>
    <property type="evidence" value="ECO:0007669"/>
    <property type="project" value="UniProtKB-UniPathway"/>
</dbReference>
<dbReference type="GO" id="GO:0097367">
    <property type="term" value="F:carbohydrate derivative binding"/>
    <property type="evidence" value="ECO:0007669"/>
    <property type="project" value="InterPro"/>
</dbReference>
<dbReference type="EC" id="5.3.1.9" evidence="4"/>
<name>A0A261TQ54_9BORD</name>
<dbReference type="GO" id="GO:0004347">
    <property type="term" value="F:glucose-6-phosphate isomerase activity"/>
    <property type="evidence" value="ECO:0007669"/>
    <property type="project" value="UniProtKB-EC"/>
</dbReference>
<comment type="similarity">
    <text evidence="4">Belongs to the GPI family.</text>
</comment>